<accession>A0A0H5QN50</accession>
<dbReference type="EMBL" id="HACM01003173">
    <property type="protein sequence ID" value="CRZ03615.1"/>
    <property type="molecule type" value="Transcribed_RNA"/>
</dbReference>
<reference evidence="2" key="1">
    <citation type="submission" date="2015-04" db="EMBL/GenBank/DDBJ databases">
        <title>The genome sequence of the plant pathogenic Rhizarian Plasmodiophora brassicae reveals insights in its biotrophic life cycle and the origin of chitin synthesis.</title>
        <authorList>
            <person name="Schwelm A."/>
            <person name="Fogelqvist J."/>
            <person name="Knaust A."/>
            <person name="Julke S."/>
            <person name="Lilja T."/>
            <person name="Dhandapani V."/>
            <person name="Bonilla-Rosso G."/>
            <person name="Karlsson M."/>
            <person name="Shevchenko A."/>
            <person name="Choi S.R."/>
            <person name="Kim H.G."/>
            <person name="Park J.Y."/>
            <person name="Lim Y.P."/>
            <person name="Ludwig-Muller J."/>
            <person name="Dixelius C."/>
        </authorList>
    </citation>
    <scope>NUCLEOTIDE SEQUENCE</scope>
    <source>
        <tissue evidence="2">Potato root galls</tissue>
    </source>
</reference>
<sequence length="99" mass="11339">MIHDQSQPSKNSNVTTKTQNRKPQFPTPPRCSRYQHPIYPPAYHRSRSLDSTLPETSSSDSTFPESPVPVLSPATEKQRYSMAEALYPPDKPRAHRQYI</sequence>
<proteinExistence type="predicted"/>
<name>A0A0H5QN50_9EUKA</name>
<evidence type="ECO:0000256" key="1">
    <source>
        <dbReference type="SAM" id="MobiDB-lite"/>
    </source>
</evidence>
<organism evidence="2">
    <name type="scientific">Spongospora subterranea</name>
    <dbReference type="NCBI Taxonomy" id="70186"/>
    <lineage>
        <taxon>Eukaryota</taxon>
        <taxon>Sar</taxon>
        <taxon>Rhizaria</taxon>
        <taxon>Endomyxa</taxon>
        <taxon>Phytomyxea</taxon>
        <taxon>Plasmodiophorida</taxon>
        <taxon>Plasmodiophoridae</taxon>
        <taxon>Spongospora</taxon>
    </lineage>
</organism>
<protein>
    <submittedName>
        <fullName evidence="2">Uncharacterized protein</fullName>
    </submittedName>
</protein>
<feature type="region of interest" description="Disordered" evidence="1">
    <location>
        <begin position="1"/>
        <end position="77"/>
    </location>
</feature>
<feature type="compositionally biased region" description="Polar residues" evidence="1">
    <location>
        <begin position="1"/>
        <end position="22"/>
    </location>
</feature>
<dbReference type="AlphaFoldDB" id="A0A0H5QN50"/>
<feature type="compositionally biased region" description="Polar residues" evidence="1">
    <location>
        <begin position="49"/>
        <end position="64"/>
    </location>
</feature>
<evidence type="ECO:0000313" key="2">
    <source>
        <dbReference type="EMBL" id="CRZ03615.1"/>
    </source>
</evidence>